<proteinExistence type="predicted"/>
<evidence type="ECO:0000256" key="1">
    <source>
        <dbReference type="SAM" id="MobiDB-lite"/>
    </source>
</evidence>
<reference evidence="2" key="2">
    <citation type="submission" date="2020-10" db="EMBL/GenBank/DDBJ databases">
        <authorList>
            <person name="Cooper E.A."/>
            <person name="Brenton Z.W."/>
            <person name="Flinn B.S."/>
            <person name="Jenkins J."/>
            <person name="Shu S."/>
            <person name="Flowers D."/>
            <person name="Luo F."/>
            <person name="Wang Y."/>
            <person name="Xia P."/>
            <person name="Barry K."/>
            <person name="Daum C."/>
            <person name="Lipzen A."/>
            <person name="Yoshinaga Y."/>
            <person name="Schmutz J."/>
            <person name="Saski C."/>
            <person name="Vermerris W."/>
            <person name="Kresovich S."/>
        </authorList>
    </citation>
    <scope>NUCLEOTIDE SEQUENCE</scope>
</reference>
<dbReference type="Proteomes" id="UP000807115">
    <property type="component" value="Chromosome 3"/>
</dbReference>
<gene>
    <name evidence="2" type="ORF">BDA96_03G397700</name>
</gene>
<evidence type="ECO:0000313" key="2">
    <source>
        <dbReference type="EMBL" id="KAG0540310.1"/>
    </source>
</evidence>
<sequence length="356" mass="37806">MAKINLPSHIVRGLFFALRRISGVRRGPIRHHGHHAQRHSVFERLGPRVRRNAGNGGHGSFGRLFDSAARGIRADAVPRRRWSPIRRVRQASPQELRLQSQPPSPRLGVDGAGPSNAAPPAVEGPAPPVVEAPAPLVEEVGAEPVAAPAYIPMEPMSPAPAPPRYWCDFCKEFALMPHTLEYNYSLPSPTPVTPTTPVATPLHPWYLATQAAPALDAVKVEEEEVVTGPGIGYLINPGGTRAARTGVPPYYVMDFAGPSAPPLAAAPATPPATRAEAAARMKAEALPDPPPAETLPTPTLRRLLGRKTAAMDQRPGVRRTGAWNPADLGLPSAEVLNMAVGGAGFYSPDEGESSSI</sequence>
<comment type="caution">
    <text evidence="2">The sequence shown here is derived from an EMBL/GenBank/DDBJ whole genome shotgun (WGS) entry which is preliminary data.</text>
</comment>
<name>A0A921UR82_SORBI</name>
<organism evidence="2 3">
    <name type="scientific">Sorghum bicolor</name>
    <name type="common">Sorghum</name>
    <name type="synonym">Sorghum vulgare</name>
    <dbReference type="NCBI Taxonomy" id="4558"/>
    <lineage>
        <taxon>Eukaryota</taxon>
        <taxon>Viridiplantae</taxon>
        <taxon>Streptophyta</taxon>
        <taxon>Embryophyta</taxon>
        <taxon>Tracheophyta</taxon>
        <taxon>Spermatophyta</taxon>
        <taxon>Magnoliopsida</taxon>
        <taxon>Liliopsida</taxon>
        <taxon>Poales</taxon>
        <taxon>Poaceae</taxon>
        <taxon>PACMAD clade</taxon>
        <taxon>Panicoideae</taxon>
        <taxon>Andropogonodae</taxon>
        <taxon>Andropogoneae</taxon>
        <taxon>Sorghinae</taxon>
        <taxon>Sorghum</taxon>
    </lineage>
</organism>
<dbReference type="AlphaFoldDB" id="A0A921UR82"/>
<accession>A0A921UR82</accession>
<feature type="compositionally biased region" description="Polar residues" evidence="1">
    <location>
        <begin position="91"/>
        <end position="101"/>
    </location>
</feature>
<reference evidence="2" key="1">
    <citation type="journal article" date="2019" name="BMC Genomics">
        <title>A new reference genome for Sorghum bicolor reveals high levels of sequence similarity between sweet and grain genotypes: implications for the genetics of sugar metabolism.</title>
        <authorList>
            <person name="Cooper E.A."/>
            <person name="Brenton Z.W."/>
            <person name="Flinn B.S."/>
            <person name="Jenkins J."/>
            <person name="Shu S."/>
            <person name="Flowers D."/>
            <person name="Luo F."/>
            <person name="Wang Y."/>
            <person name="Xia P."/>
            <person name="Barry K."/>
            <person name="Daum C."/>
            <person name="Lipzen A."/>
            <person name="Yoshinaga Y."/>
            <person name="Schmutz J."/>
            <person name="Saski C."/>
            <person name="Vermerris W."/>
            <person name="Kresovich S."/>
        </authorList>
    </citation>
    <scope>NUCLEOTIDE SEQUENCE</scope>
</reference>
<protein>
    <submittedName>
        <fullName evidence="2">Uncharacterized protein</fullName>
    </submittedName>
</protein>
<dbReference type="EMBL" id="CM027682">
    <property type="protein sequence ID" value="KAG0540310.1"/>
    <property type="molecule type" value="Genomic_DNA"/>
</dbReference>
<feature type="region of interest" description="Disordered" evidence="1">
    <location>
        <begin position="84"/>
        <end position="127"/>
    </location>
</feature>
<evidence type="ECO:0000313" key="3">
    <source>
        <dbReference type="Proteomes" id="UP000807115"/>
    </source>
</evidence>